<evidence type="ECO:0000256" key="1">
    <source>
        <dbReference type="ARBA" id="ARBA00005234"/>
    </source>
</evidence>
<dbReference type="Gene3D" id="3.40.395.10">
    <property type="entry name" value="Adenoviral Proteinase, Chain A"/>
    <property type="match status" value="1"/>
</dbReference>
<comment type="similarity">
    <text evidence="1">Belongs to the peptidase C48 family.</text>
</comment>
<dbReference type="AlphaFoldDB" id="A0AAV2FDU8"/>
<name>A0AAV2FDU8_9ROSI</name>
<dbReference type="SUPFAM" id="SSF54001">
    <property type="entry name" value="Cysteine proteinases"/>
    <property type="match status" value="1"/>
</dbReference>
<proteinExistence type="inferred from homology"/>
<evidence type="ECO:0000313" key="6">
    <source>
        <dbReference type="Proteomes" id="UP001497516"/>
    </source>
</evidence>
<keyword evidence="3" id="KW-0378">Hydrolase</keyword>
<reference evidence="5 6" key="1">
    <citation type="submission" date="2024-04" db="EMBL/GenBank/DDBJ databases">
        <authorList>
            <person name="Fracassetti M."/>
        </authorList>
    </citation>
    <scope>NUCLEOTIDE SEQUENCE [LARGE SCALE GENOMIC DNA]</scope>
</reference>
<dbReference type="InterPro" id="IPR003653">
    <property type="entry name" value="Peptidase_C48_C"/>
</dbReference>
<dbReference type="Proteomes" id="UP001497516">
    <property type="component" value="Chromosome 6"/>
</dbReference>
<evidence type="ECO:0000259" key="4">
    <source>
        <dbReference type="Pfam" id="PF02902"/>
    </source>
</evidence>
<dbReference type="GO" id="GO:0008234">
    <property type="term" value="F:cysteine-type peptidase activity"/>
    <property type="evidence" value="ECO:0007669"/>
    <property type="project" value="InterPro"/>
</dbReference>
<evidence type="ECO:0000256" key="3">
    <source>
        <dbReference type="ARBA" id="ARBA00022801"/>
    </source>
</evidence>
<sequence length="378" mass="43590">MGKPGDKNKMQHVMDSGIMTRSKAQSSDIMELEKDVSPVKKARTEVGVIPPSTPGSNMIVLDGESRGDGNALVWKSRTRFSTLQFTEKAETKFRLPHAVNYSEEEIKLAHYIFVADLPLKEVLVDTMMKSYTRKALWSLCPNSNVDADVITAMTCHLTLDEISRDAGRGRRVCFLSTELQEMVLDYGMTPKKALECYGTKFLTTAHTCRKLCLPMKDIMHGDDIHWYLVVILMDDKQVHILDSYPSKERQTPRKDAVQTMIGFLDALFEDLYLQVEQMCDPPVMKEFSLTIPLVPEQRHEYDSGVWVCIWMMGATWDEDYFIWPCGDMRRTQLALYVVKQPANYIRHVVIKEANRNAPRFELETRTYKEENRKRLNKN</sequence>
<dbReference type="EMBL" id="OZ034819">
    <property type="protein sequence ID" value="CAL1396439.1"/>
    <property type="molecule type" value="Genomic_DNA"/>
</dbReference>
<protein>
    <recommendedName>
        <fullName evidence="4">Ubiquitin-like protease family profile domain-containing protein</fullName>
    </recommendedName>
</protein>
<keyword evidence="6" id="KW-1185">Reference proteome</keyword>
<dbReference type="Pfam" id="PF02902">
    <property type="entry name" value="Peptidase_C48"/>
    <property type="match status" value="1"/>
</dbReference>
<dbReference type="InterPro" id="IPR038765">
    <property type="entry name" value="Papain-like_cys_pep_sf"/>
</dbReference>
<keyword evidence="2" id="KW-0645">Protease</keyword>
<dbReference type="GO" id="GO:0006508">
    <property type="term" value="P:proteolysis"/>
    <property type="evidence" value="ECO:0007669"/>
    <property type="project" value="UniProtKB-KW"/>
</dbReference>
<accession>A0AAV2FDU8</accession>
<gene>
    <name evidence="5" type="ORF">LTRI10_LOCUS36807</name>
</gene>
<feature type="domain" description="Ubiquitin-like protease family profile" evidence="4">
    <location>
        <begin position="218"/>
        <end position="308"/>
    </location>
</feature>
<evidence type="ECO:0000256" key="2">
    <source>
        <dbReference type="ARBA" id="ARBA00022670"/>
    </source>
</evidence>
<evidence type="ECO:0000313" key="5">
    <source>
        <dbReference type="EMBL" id="CAL1396439.1"/>
    </source>
</evidence>
<organism evidence="5 6">
    <name type="scientific">Linum trigynum</name>
    <dbReference type="NCBI Taxonomy" id="586398"/>
    <lineage>
        <taxon>Eukaryota</taxon>
        <taxon>Viridiplantae</taxon>
        <taxon>Streptophyta</taxon>
        <taxon>Embryophyta</taxon>
        <taxon>Tracheophyta</taxon>
        <taxon>Spermatophyta</taxon>
        <taxon>Magnoliopsida</taxon>
        <taxon>eudicotyledons</taxon>
        <taxon>Gunneridae</taxon>
        <taxon>Pentapetalae</taxon>
        <taxon>rosids</taxon>
        <taxon>fabids</taxon>
        <taxon>Malpighiales</taxon>
        <taxon>Linaceae</taxon>
        <taxon>Linum</taxon>
    </lineage>
</organism>